<evidence type="ECO:0000313" key="2">
    <source>
        <dbReference type="Proteomes" id="UP000075420"/>
    </source>
</evidence>
<accession>A0A150PQ27</accession>
<dbReference type="AlphaFoldDB" id="A0A150PQ27"/>
<evidence type="ECO:0008006" key="3">
    <source>
        <dbReference type="Google" id="ProtNLM"/>
    </source>
</evidence>
<dbReference type="Proteomes" id="UP000075420">
    <property type="component" value="Unassembled WGS sequence"/>
</dbReference>
<name>A0A150PQ27_SORCE</name>
<dbReference type="EMBL" id="JELY01000866">
    <property type="protein sequence ID" value="KYF57762.1"/>
    <property type="molecule type" value="Genomic_DNA"/>
</dbReference>
<proteinExistence type="predicted"/>
<gene>
    <name evidence="1" type="ORF">BE08_42055</name>
</gene>
<dbReference type="InterPro" id="IPR052948">
    <property type="entry name" value="Low_temp-induced_all0457"/>
</dbReference>
<dbReference type="PANTHER" id="PTHR36109">
    <property type="entry name" value="MEMBRANE PROTEIN-RELATED"/>
    <property type="match status" value="1"/>
</dbReference>
<dbReference type="PANTHER" id="PTHR36109:SF2">
    <property type="entry name" value="MEMBRANE PROTEIN"/>
    <property type="match status" value="1"/>
</dbReference>
<protein>
    <recommendedName>
        <fullName evidence="3">DUF3341 domain-containing protein</fullName>
    </recommendedName>
</protein>
<evidence type="ECO:0000313" key="1">
    <source>
        <dbReference type="EMBL" id="KYF57762.1"/>
    </source>
</evidence>
<sequence length="181" mass="17808">MATKKAVLGLVSTLAQADIIVGELQRAGFMTSDISALFPDKHGTRDFAHEKNTKAPEGATAGASAGGAIGGTIGLLAGIGALAIPGLGPFIAAGPIMAALSGAAAGAAVGGVTGALIGLGIPEVEAKQYEGKIKGGNILISVHVNDSNERSLAKQILERGGATDVAVLTEEGISSKDRAVA</sequence>
<organism evidence="1 2">
    <name type="scientific">Sorangium cellulosum</name>
    <name type="common">Polyangium cellulosum</name>
    <dbReference type="NCBI Taxonomy" id="56"/>
    <lineage>
        <taxon>Bacteria</taxon>
        <taxon>Pseudomonadati</taxon>
        <taxon>Myxococcota</taxon>
        <taxon>Polyangia</taxon>
        <taxon>Polyangiales</taxon>
        <taxon>Polyangiaceae</taxon>
        <taxon>Sorangium</taxon>
    </lineage>
</organism>
<reference evidence="1 2" key="1">
    <citation type="submission" date="2014-02" db="EMBL/GenBank/DDBJ databases">
        <title>The small core and large imbalanced accessory genome model reveals a collaborative survival strategy of Sorangium cellulosum strains in nature.</title>
        <authorList>
            <person name="Han K."/>
            <person name="Peng R."/>
            <person name="Blom J."/>
            <person name="Li Y.-Z."/>
        </authorList>
    </citation>
    <scope>NUCLEOTIDE SEQUENCE [LARGE SCALE GENOMIC DNA]</scope>
    <source>
        <strain evidence="1 2">So0157-25</strain>
    </source>
</reference>
<comment type="caution">
    <text evidence="1">The sequence shown here is derived from an EMBL/GenBank/DDBJ whole genome shotgun (WGS) entry which is preliminary data.</text>
</comment>